<dbReference type="AlphaFoldDB" id="A0A512AVV5"/>
<dbReference type="Pfam" id="PF18014">
    <property type="entry name" value="Acetyltransf_18"/>
    <property type="match status" value="1"/>
</dbReference>
<dbReference type="SUPFAM" id="SSF55729">
    <property type="entry name" value="Acyl-CoA N-acyltransferases (Nat)"/>
    <property type="match status" value="1"/>
</dbReference>
<evidence type="ECO:0000259" key="1">
    <source>
        <dbReference type="PROSITE" id="PS51186"/>
    </source>
</evidence>
<protein>
    <submittedName>
        <fullName evidence="2">Acetyltransferase</fullName>
    </submittedName>
</protein>
<dbReference type="Gene3D" id="3.40.630.90">
    <property type="match status" value="1"/>
</dbReference>
<dbReference type="GO" id="GO:0016747">
    <property type="term" value="F:acyltransferase activity, transferring groups other than amino-acyl groups"/>
    <property type="evidence" value="ECO:0007669"/>
    <property type="project" value="InterPro"/>
</dbReference>
<dbReference type="InterPro" id="IPR052729">
    <property type="entry name" value="Acyl/Acetyltrans_Enzymes"/>
</dbReference>
<dbReference type="CDD" id="cd04301">
    <property type="entry name" value="NAT_SF"/>
    <property type="match status" value="1"/>
</dbReference>
<dbReference type="Pfam" id="PF00583">
    <property type="entry name" value="Acetyltransf_1"/>
    <property type="match status" value="1"/>
</dbReference>
<feature type="domain" description="N-acetyltransferase" evidence="1">
    <location>
        <begin position="1"/>
        <end position="128"/>
    </location>
</feature>
<organism evidence="2 3">
    <name type="scientific">Adhaeribacter aerolatus</name>
    <dbReference type="NCBI Taxonomy" id="670289"/>
    <lineage>
        <taxon>Bacteria</taxon>
        <taxon>Pseudomonadati</taxon>
        <taxon>Bacteroidota</taxon>
        <taxon>Cytophagia</taxon>
        <taxon>Cytophagales</taxon>
        <taxon>Hymenobacteraceae</taxon>
        <taxon>Adhaeribacter</taxon>
    </lineage>
</organism>
<proteinExistence type="predicted"/>
<dbReference type="PANTHER" id="PTHR47237:SF2">
    <property type="entry name" value="BLL4206 PROTEIN"/>
    <property type="match status" value="1"/>
</dbReference>
<dbReference type="InterPro" id="IPR000182">
    <property type="entry name" value="GNAT_dom"/>
</dbReference>
<keyword evidence="3" id="KW-1185">Reference proteome</keyword>
<sequence length="273" mass="30673">MADILLGMRLKELAHWNQLKMDWEFLIRSGTAGNFVASYKGKEAGTLTTLFYPERFSWIGMVLVDPAFRGLGIGRTLLAEAIKEAENKGTIRLDATAQGQKLYETLGFETEREIIRMQRPNLPGLPRPESKLEPLTPEMLPQVAMLEIPVFGADRQLVLKYLLENAPVYAWYTHQKGEITGYCFGRSGHHFEQIGPIVAQHPEDARQLLLAAMGTAPGKSFIIDSGIHNKTWLDILQTLGFTPQRTFIRMYRGQLLYPGEPGRQYAIAGPELG</sequence>
<dbReference type="Proteomes" id="UP000321532">
    <property type="component" value="Unassembled WGS sequence"/>
</dbReference>
<accession>A0A512AVV5</accession>
<comment type="caution">
    <text evidence="2">The sequence shown here is derived from an EMBL/GenBank/DDBJ whole genome shotgun (WGS) entry which is preliminary data.</text>
</comment>
<keyword evidence="2" id="KW-0808">Transferase</keyword>
<dbReference type="InterPro" id="IPR041496">
    <property type="entry name" value="YitH/HolE_GNAT"/>
</dbReference>
<evidence type="ECO:0000313" key="3">
    <source>
        <dbReference type="Proteomes" id="UP000321532"/>
    </source>
</evidence>
<dbReference type="PANTHER" id="PTHR47237">
    <property type="entry name" value="SLL0310 PROTEIN"/>
    <property type="match status" value="1"/>
</dbReference>
<reference evidence="2 3" key="1">
    <citation type="submission" date="2019-07" db="EMBL/GenBank/DDBJ databases">
        <title>Whole genome shotgun sequence of Adhaeribacter aerolatus NBRC 106133.</title>
        <authorList>
            <person name="Hosoyama A."/>
            <person name="Uohara A."/>
            <person name="Ohji S."/>
            <person name="Ichikawa N."/>
        </authorList>
    </citation>
    <scope>NUCLEOTIDE SEQUENCE [LARGE SCALE GENOMIC DNA]</scope>
    <source>
        <strain evidence="2 3">NBRC 106133</strain>
    </source>
</reference>
<dbReference type="PROSITE" id="PS51186">
    <property type="entry name" value="GNAT"/>
    <property type="match status" value="1"/>
</dbReference>
<evidence type="ECO:0000313" key="2">
    <source>
        <dbReference type="EMBL" id="GEO03846.1"/>
    </source>
</evidence>
<name>A0A512AVV5_9BACT</name>
<dbReference type="InterPro" id="IPR016181">
    <property type="entry name" value="Acyl_CoA_acyltransferase"/>
</dbReference>
<gene>
    <name evidence="2" type="ORF">AAE02nite_15100</name>
</gene>
<dbReference type="Gene3D" id="3.40.630.30">
    <property type="match status" value="1"/>
</dbReference>
<dbReference type="EMBL" id="BJYS01000008">
    <property type="protein sequence ID" value="GEO03846.1"/>
    <property type="molecule type" value="Genomic_DNA"/>
</dbReference>